<dbReference type="AlphaFoldDB" id="A0AAD9V7E0"/>
<accession>A0AAD9V7E0</accession>
<organism evidence="1 2">
    <name type="scientific">Acropora cervicornis</name>
    <name type="common">Staghorn coral</name>
    <dbReference type="NCBI Taxonomy" id="6130"/>
    <lineage>
        <taxon>Eukaryota</taxon>
        <taxon>Metazoa</taxon>
        <taxon>Cnidaria</taxon>
        <taxon>Anthozoa</taxon>
        <taxon>Hexacorallia</taxon>
        <taxon>Scleractinia</taxon>
        <taxon>Astrocoeniina</taxon>
        <taxon>Acroporidae</taxon>
        <taxon>Acropora</taxon>
    </lineage>
</organism>
<reference evidence="1" key="1">
    <citation type="journal article" date="2023" name="G3 (Bethesda)">
        <title>Whole genome assembly and annotation of the endangered Caribbean coral Acropora cervicornis.</title>
        <authorList>
            <person name="Selwyn J.D."/>
            <person name="Vollmer S.V."/>
        </authorList>
    </citation>
    <scope>NUCLEOTIDE SEQUENCE</scope>
    <source>
        <strain evidence="1">K2</strain>
    </source>
</reference>
<dbReference type="EMBL" id="JARQWQ010000024">
    <property type="protein sequence ID" value="KAK2563777.1"/>
    <property type="molecule type" value="Genomic_DNA"/>
</dbReference>
<sequence>MTSGKVTWFRWTGFISIKKVKRDESTNPTTAVAIAVALAEAPYFLSPSAIIITEERQDHKIPYLILICNLFYDPIAGAIRRYAVVLGAKI</sequence>
<comment type="caution">
    <text evidence="1">The sequence shown here is derived from an EMBL/GenBank/DDBJ whole genome shotgun (WGS) entry which is preliminary data.</text>
</comment>
<gene>
    <name evidence="1" type="ORF">P5673_012780</name>
</gene>
<proteinExistence type="predicted"/>
<dbReference type="Proteomes" id="UP001249851">
    <property type="component" value="Unassembled WGS sequence"/>
</dbReference>
<reference evidence="1" key="2">
    <citation type="journal article" date="2023" name="Science">
        <title>Genomic signatures of disease resistance in endangered staghorn corals.</title>
        <authorList>
            <person name="Vollmer S.V."/>
            <person name="Selwyn J.D."/>
            <person name="Despard B.A."/>
            <person name="Roesel C.L."/>
        </authorList>
    </citation>
    <scope>NUCLEOTIDE SEQUENCE</scope>
    <source>
        <strain evidence="1">K2</strain>
    </source>
</reference>
<evidence type="ECO:0000313" key="1">
    <source>
        <dbReference type="EMBL" id="KAK2563777.1"/>
    </source>
</evidence>
<evidence type="ECO:0000313" key="2">
    <source>
        <dbReference type="Proteomes" id="UP001249851"/>
    </source>
</evidence>
<keyword evidence="2" id="KW-1185">Reference proteome</keyword>
<protein>
    <submittedName>
        <fullName evidence="1">Uncharacterized protein</fullName>
    </submittedName>
</protein>
<name>A0AAD9V7E0_ACRCE</name>